<evidence type="ECO:0000256" key="2">
    <source>
        <dbReference type="ARBA" id="ARBA00004477"/>
    </source>
</evidence>
<name>A0A137NRT1_CONC2</name>
<dbReference type="OMA" id="DEHTVWC"/>
<organism evidence="19 20">
    <name type="scientific">Conidiobolus coronatus (strain ATCC 28846 / CBS 209.66 / NRRL 28638)</name>
    <name type="common">Delacroixia coronata</name>
    <dbReference type="NCBI Taxonomy" id="796925"/>
    <lineage>
        <taxon>Eukaryota</taxon>
        <taxon>Fungi</taxon>
        <taxon>Fungi incertae sedis</taxon>
        <taxon>Zoopagomycota</taxon>
        <taxon>Entomophthoromycotina</taxon>
        <taxon>Entomophthoromycetes</taxon>
        <taxon>Entomophthorales</taxon>
        <taxon>Ancylistaceae</taxon>
        <taxon>Conidiobolus</taxon>
    </lineage>
</organism>
<dbReference type="GO" id="GO:0034497">
    <property type="term" value="P:protein localization to phagophore assembly site"/>
    <property type="evidence" value="ECO:0007669"/>
    <property type="project" value="TreeGrafter"/>
</dbReference>
<protein>
    <recommendedName>
        <fullName evidence="6 18">Autophagy-related protein 9</fullName>
    </recommendedName>
</protein>
<comment type="function">
    <text evidence="18">Phospholipid scramblase involved in autophagy. Cycles between the preautophagosomal structure/phagophore assembly site (PAS) and the cytoplasmic vesicle pool and supplies membrane for the growing autophagosome. Lipid scramblase activity plays a key role in preautophagosomal structure/phagophore assembly by distributing the phospholipids that arrive through ATG2 from the cytoplasmic to the luminal leaflet of the bilayer, thereby driving autophagosomal membrane expansion.</text>
</comment>
<evidence type="ECO:0000256" key="3">
    <source>
        <dbReference type="ARBA" id="ARBA00004511"/>
    </source>
</evidence>
<evidence type="ECO:0000256" key="1">
    <source>
        <dbReference type="ARBA" id="ARBA00004439"/>
    </source>
</evidence>
<evidence type="ECO:0000256" key="15">
    <source>
        <dbReference type="ARBA" id="ARBA00024615"/>
    </source>
</evidence>
<accession>A0A137NRT1</accession>
<evidence type="ECO:0000313" key="20">
    <source>
        <dbReference type="Proteomes" id="UP000070444"/>
    </source>
</evidence>
<dbReference type="GO" id="GO:0000422">
    <property type="term" value="P:autophagy of mitochondrion"/>
    <property type="evidence" value="ECO:0007669"/>
    <property type="project" value="TreeGrafter"/>
</dbReference>
<evidence type="ECO:0000256" key="13">
    <source>
        <dbReference type="ARBA" id="ARBA00023136"/>
    </source>
</evidence>
<dbReference type="GO" id="GO:0006869">
    <property type="term" value="P:lipid transport"/>
    <property type="evidence" value="ECO:0007669"/>
    <property type="project" value="UniProtKB-KW"/>
</dbReference>
<dbReference type="GO" id="GO:0005776">
    <property type="term" value="C:autophagosome"/>
    <property type="evidence" value="ECO:0007669"/>
    <property type="project" value="TreeGrafter"/>
</dbReference>
<keyword evidence="9 18" id="KW-1133">Transmembrane helix</keyword>
<evidence type="ECO:0000256" key="7">
    <source>
        <dbReference type="ARBA" id="ARBA00022448"/>
    </source>
</evidence>
<comment type="similarity">
    <text evidence="5 18">Belongs to the ATG9 family.</text>
</comment>
<evidence type="ECO:0000256" key="17">
    <source>
        <dbReference type="ARBA" id="ARBA00024631"/>
    </source>
</evidence>
<evidence type="ECO:0000256" key="12">
    <source>
        <dbReference type="ARBA" id="ARBA00023055"/>
    </source>
</evidence>
<keyword evidence="12 18" id="KW-0445">Lipid transport</keyword>
<evidence type="ECO:0000256" key="9">
    <source>
        <dbReference type="ARBA" id="ARBA00022989"/>
    </source>
</evidence>
<evidence type="ECO:0000256" key="4">
    <source>
        <dbReference type="ARBA" id="ARBA00004653"/>
    </source>
</evidence>
<dbReference type="EMBL" id="KQ964888">
    <property type="protein sequence ID" value="KXN65400.1"/>
    <property type="molecule type" value="Genomic_DNA"/>
</dbReference>
<evidence type="ECO:0000256" key="14">
    <source>
        <dbReference type="ARBA" id="ARBA00024479"/>
    </source>
</evidence>
<dbReference type="GO" id="GO:0034727">
    <property type="term" value="P:piecemeal microautophagy of the nucleus"/>
    <property type="evidence" value="ECO:0007669"/>
    <property type="project" value="TreeGrafter"/>
</dbReference>
<sequence length="664" mass="77814">MKPSTSSNPHYTKLEDLETYYGGEKYKFKPQFNFTPYNNAREEEEDGDEEQVLINQYNEEEEDEVEDILPNNLPYTNFPLKKLKGKANSGKISEENKRKRRLENVYNYYKEKGIYCISLSKVLNLISVAFVVIITVIMTNCINYAKVKPKSSLSEAWNHKCHESPLLIFTLTCIGLIWAIQCLMLIYEIRDNLEIYHFYTKVLGIPEEDISTIHWDKIPQKLDVYNVANRILKRENYLIALFNQDLLDFSLPFSNKTLFTSTLEWNIKFIIYSTFFDSRGSLFKGVLKPEERLNWAKSLRLKFQFMGLINLIFGPIIVIYFTIFAFMRYFDEYYRNPKLIGIRQYTLLAKWRFREFNELPHYFENRINSSYPLARDYISHFPNHITTIIVKFVSFILGSIASILGIVALVHPELALEFDLTPERSIIYFVGIFATILAVCRGMIPEEEHTIDPENCLNDLVEKLHYMPRAWIEKLHSDRVRREFSVLFSYKVVHLIEEIYGILFTPIILWIRLPNSSEKLVDFLKENTSHVEGMGYHCSLALFDVRRHAAPLDPSSPHPTSYHLSKKGKMEKSLLYFKQMYPEWIPQDPAGSLYIHQVFDLTKSQMNTMYQSTTSEHMAEEHTGYRSDDQLNLSHQLSSYQEKAGVGLGVMGLMNLMFENQLQR</sequence>
<keyword evidence="13 18" id="KW-0472">Membrane</keyword>
<dbReference type="GO" id="GO:0005789">
    <property type="term" value="C:endoplasmic reticulum membrane"/>
    <property type="evidence" value="ECO:0007669"/>
    <property type="project" value="UniProtKB-SubCell"/>
</dbReference>
<keyword evidence="10 18" id="KW-0072">Autophagy</keyword>
<keyword evidence="20" id="KW-1185">Reference proteome</keyword>
<dbReference type="OrthoDB" id="2020634at2759"/>
<evidence type="ECO:0000256" key="6">
    <source>
        <dbReference type="ARBA" id="ARBA00018074"/>
    </source>
</evidence>
<dbReference type="PANTHER" id="PTHR13038">
    <property type="entry name" value="APG9 AUTOPHAGY 9"/>
    <property type="match status" value="1"/>
</dbReference>
<dbReference type="GO" id="GO:0000139">
    <property type="term" value="C:Golgi membrane"/>
    <property type="evidence" value="ECO:0007669"/>
    <property type="project" value="UniProtKB-SubCell"/>
</dbReference>
<dbReference type="STRING" id="796925.A0A137NRT1"/>
<evidence type="ECO:0000256" key="8">
    <source>
        <dbReference type="ARBA" id="ARBA00022692"/>
    </source>
</evidence>
<reference evidence="19 20" key="1">
    <citation type="journal article" date="2015" name="Genome Biol. Evol.">
        <title>Phylogenomic analyses indicate that early fungi evolved digesting cell walls of algal ancestors of land plants.</title>
        <authorList>
            <person name="Chang Y."/>
            <person name="Wang S."/>
            <person name="Sekimoto S."/>
            <person name="Aerts A.L."/>
            <person name="Choi C."/>
            <person name="Clum A."/>
            <person name="LaButti K.M."/>
            <person name="Lindquist E.A."/>
            <person name="Yee Ngan C."/>
            <person name="Ohm R.A."/>
            <person name="Salamov A.A."/>
            <person name="Grigoriev I.V."/>
            <person name="Spatafora J.W."/>
            <person name="Berbee M.L."/>
        </authorList>
    </citation>
    <scope>NUCLEOTIDE SEQUENCE [LARGE SCALE GENOMIC DNA]</scope>
    <source>
        <strain evidence="19 20">NRRL 28638</strain>
    </source>
</reference>
<evidence type="ECO:0000256" key="18">
    <source>
        <dbReference type="RuleBase" id="RU364027"/>
    </source>
</evidence>
<gene>
    <name evidence="19" type="ORF">CONCODRAFT_13009</name>
</gene>
<feature type="transmembrane region" description="Helical" evidence="18">
    <location>
        <begin position="165"/>
        <end position="187"/>
    </location>
</feature>
<proteinExistence type="inferred from homology"/>
<comment type="catalytic activity">
    <reaction evidence="16">
        <text>a 1,2-diacyl-sn-glycero-3-phospho-(1D-myo-inositol-3-phosphate)(in) = a 1,2-diacyl-sn-glycero-3-phospho-(1D-myo-inositol-3-phosphate)(out)</text>
        <dbReference type="Rhea" id="RHEA:67920"/>
        <dbReference type="ChEBI" id="CHEBI:58088"/>
    </reaction>
</comment>
<dbReference type="GO" id="GO:0034045">
    <property type="term" value="C:phagophore assembly site membrane"/>
    <property type="evidence" value="ECO:0007669"/>
    <property type="project" value="UniProtKB-SubCell"/>
</dbReference>
<evidence type="ECO:0000256" key="16">
    <source>
        <dbReference type="ARBA" id="ARBA00024621"/>
    </source>
</evidence>
<keyword evidence="11" id="KW-0333">Golgi apparatus</keyword>
<dbReference type="InterPro" id="IPR007241">
    <property type="entry name" value="Autophagy-rel_prot_9"/>
</dbReference>
<comment type="subcellular location">
    <subcellularLocation>
        <location evidence="1">Cytoplasmic vesicle membrane</location>
        <topology evidence="1">Multi-pass membrane protein</topology>
    </subcellularLocation>
    <subcellularLocation>
        <location evidence="2">Endoplasmic reticulum membrane</location>
        <topology evidence="2">Multi-pass membrane protein</topology>
    </subcellularLocation>
    <subcellularLocation>
        <location evidence="4">Golgi apparatus membrane</location>
        <topology evidence="4">Multi-pass membrane protein</topology>
    </subcellularLocation>
    <subcellularLocation>
        <location evidence="3 18">Preautophagosomal structure membrane</location>
        <topology evidence="3 18">Multi-pass membrane protein</topology>
    </subcellularLocation>
</comment>
<dbReference type="Proteomes" id="UP000070444">
    <property type="component" value="Unassembled WGS sequence"/>
</dbReference>
<keyword evidence="7 18" id="KW-0813">Transport</keyword>
<feature type="transmembrane region" description="Helical" evidence="18">
    <location>
        <begin position="388"/>
        <end position="414"/>
    </location>
</feature>
<comment type="catalytic activity">
    <reaction evidence="17">
        <text>a 1,2-diacyl-sn-glycero-3-phosphocholine(in) = a 1,2-diacyl-sn-glycero-3-phosphocholine(out)</text>
        <dbReference type="Rhea" id="RHEA:38571"/>
        <dbReference type="ChEBI" id="CHEBI:57643"/>
    </reaction>
</comment>
<comment type="catalytic activity">
    <reaction evidence="15">
        <text>a 1,2-diacyl-sn-glycero-3-phosphoethanolamine(in) = a 1,2-diacyl-sn-glycero-3-phosphoethanolamine(out)</text>
        <dbReference type="Rhea" id="RHEA:38895"/>
        <dbReference type="ChEBI" id="CHEBI:64612"/>
    </reaction>
</comment>
<evidence type="ECO:0000256" key="5">
    <source>
        <dbReference type="ARBA" id="ARBA00006185"/>
    </source>
</evidence>
<dbReference type="GO" id="GO:0030659">
    <property type="term" value="C:cytoplasmic vesicle membrane"/>
    <property type="evidence" value="ECO:0007669"/>
    <property type="project" value="UniProtKB-SubCell"/>
</dbReference>
<evidence type="ECO:0000256" key="11">
    <source>
        <dbReference type="ARBA" id="ARBA00023034"/>
    </source>
</evidence>
<feature type="transmembrane region" description="Helical" evidence="18">
    <location>
        <begin position="426"/>
        <end position="444"/>
    </location>
</feature>
<dbReference type="GO" id="GO:0061709">
    <property type="term" value="P:reticulophagy"/>
    <property type="evidence" value="ECO:0007669"/>
    <property type="project" value="TreeGrafter"/>
</dbReference>
<evidence type="ECO:0000313" key="19">
    <source>
        <dbReference type="EMBL" id="KXN65400.1"/>
    </source>
</evidence>
<comment type="catalytic activity">
    <reaction evidence="14">
        <text>a 1,2-diacyl-sn-glycero-3-phospho-L-serine(in) = a 1,2-diacyl-sn-glycero-3-phospho-L-serine(out)</text>
        <dbReference type="Rhea" id="RHEA:38663"/>
        <dbReference type="ChEBI" id="CHEBI:57262"/>
    </reaction>
</comment>
<feature type="transmembrane region" description="Helical" evidence="18">
    <location>
        <begin position="307"/>
        <end position="330"/>
    </location>
</feature>
<evidence type="ECO:0000256" key="10">
    <source>
        <dbReference type="ARBA" id="ARBA00023006"/>
    </source>
</evidence>
<keyword evidence="8 18" id="KW-0812">Transmembrane</keyword>
<feature type="transmembrane region" description="Helical" evidence="18">
    <location>
        <begin position="122"/>
        <end position="145"/>
    </location>
</feature>
<dbReference type="PANTHER" id="PTHR13038:SF10">
    <property type="entry name" value="AUTOPHAGY-RELATED PROTEIN 9"/>
    <property type="match status" value="1"/>
</dbReference>
<dbReference type="AlphaFoldDB" id="A0A137NRT1"/>
<dbReference type="Pfam" id="PF04109">
    <property type="entry name" value="ATG9"/>
    <property type="match status" value="1"/>
</dbReference>